<dbReference type="SUPFAM" id="SSF48452">
    <property type="entry name" value="TPR-like"/>
    <property type="match status" value="1"/>
</dbReference>
<evidence type="ECO:0000256" key="1">
    <source>
        <dbReference type="ARBA" id="ARBA00022737"/>
    </source>
</evidence>
<dbReference type="InterPro" id="IPR051191">
    <property type="entry name" value="DCAF12"/>
</dbReference>
<dbReference type="KEGG" id="gsh:117363650"/>
<dbReference type="InterPro" id="IPR027417">
    <property type="entry name" value="P-loop_NTPase"/>
</dbReference>
<dbReference type="OrthoDB" id="2325716at2759"/>
<sequence>MSDLQNANHKVEEEQEFYFTHWPPIQPYICSTTKDFQEEKDYLTHNIFPKLNQLCRARGTYFKAVDLRRTTEEQPDYTDSSLHLMQANLSSQQLKLCLDYISNSSPFFICMLGHTYGEFRPENSKHLCADSSSTQGLSKIEQNLYVAANNGYPWVLYEENQNCSITELEIIQAALGKYTEFHYFYFRDYSYIDCKLQNVGEKERERILSNFTSRSDYEEMKIRKLKARIINSGLSVRFYKDLQELRDLVLEDWSAVIEKLYPACSMSDNIGNEHNLQHAYHEAFAENLCKVFVPSKESKKIFELLDIFVKGNIKNEDDYLSESQTSNVFYTSVSGSKGIATNKPVLLLCGDRGCGKSSLIATWVKAFQQKHPSALILQYYVGSNGCGDDIMSFMRHCIIQLRFKYFGTLDEDDAFSENTSDIWVFPLVVGAFLAAIRLKPCILILDGIDELTGIYGQSTQQVKEFSWLPNSLPTHFKFIITTTFSCLSYQSLITRSDVHVAEVVYTSNEDTRISIFQQQLSMPYKEILHCDLQSITSKKEIRSPLQLAILANELRVCGMYRKEMECLGEYLEAMSVQELLALVFKRWVEDYSWAVEKKKRDQKRKVLSAHHIPDKGLKGWIVDVLCLISVSRYGLAEHDIQQLLNVLGYKNEHAVTYLHWAAFRAATFKWIREKPDGLLCFHHQSLKEAVEYRFLGVITPVNESYPSSFQNPMNHKKTALHQVLIQYFQKQNFSRRTYQELPWHMKMTGNWNELYNFLSSPKIIDLLSKNARHNYQMKLDFVHYWQVLAVEKYDPVVAYLSMMHTLINHHICHETESKGNCIFTEANQETSRLETIGKIRLIFSAATFLKDIGKSSETEDLLLATEALLLEGDFENLEATEVLFKLQTYIGEVYLEMGRTQEGYQYLQKARDTLGHIPPNYLMNKDAIKQKGKLLCYLTILMLERDSVEGSKMLEETLTFLKLFATSPNEQARLQLFKGLQKFFTGFYSKAKICFRACLDTRCRLYGQSHILVGEVQEYLADLLNHLKNLKDVKIIYIFRTYRRQAIENYNEVIKIKEDMERLATSLQVRKQLRLSLSNTLYKLGKLLHGQPGFYTKEEIAEILRRSLDYRICSLGSEHPLTFEVRCLLKKIETEHWSDRSWADSTVREANVWRQKRLKWSIKPQNCFNARSSAIGKAVKFQKTKSTELCNPSNSDYILNNILRTEYETSDQQASKQDFFTQQSHVKTAVSSHQDNKNLSDRTSIKSPKSAVSKFSWSPHKRANSVMSHSQSSAACQPIYICQNSLIGPCSTIESLITFVRPETGSGSHKVLHRSAWYNVPGRYPTPHAPLPPKRHQIWREVSKKTGW</sequence>
<feature type="domain" description="Nephrocystin 3-like N-terminal" evidence="3">
    <location>
        <begin position="341"/>
        <end position="481"/>
    </location>
</feature>
<evidence type="ECO:0000313" key="5">
    <source>
        <dbReference type="RefSeq" id="XP_033807634.1"/>
    </source>
</evidence>
<evidence type="ECO:0000313" key="4">
    <source>
        <dbReference type="Proteomes" id="UP000515159"/>
    </source>
</evidence>
<dbReference type="Gene3D" id="3.40.50.300">
    <property type="entry name" value="P-loop containing nucleotide triphosphate hydrolases"/>
    <property type="match status" value="1"/>
</dbReference>
<keyword evidence="4" id="KW-1185">Reference proteome</keyword>
<reference evidence="5" key="1">
    <citation type="submission" date="2025-08" db="UniProtKB">
        <authorList>
            <consortium name="RefSeq"/>
        </authorList>
    </citation>
    <scope>IDENTIFICATION</scope>
</reference>
<dbReference type="SUPFAM" id="SSF52540">
    <property type="entry name" value="P-loop containing nucleoside triphosphate hydrolases"/>
    <property type="match status" value="1"/>
</dbReference>
<dbReference type="RefSeq" id="XP_033807634.1">
    <property type="nucleotide sequence ID" value="XM_033951743.1"/>
</dbReference>
<feature type="region of interest" description="Disordered" evidence="2">
    <location>
        <begin position="1226"/>
        <end position="1258"/>
    </location>
</feature>
<protein>
    <submittedName>
        <fullName evidence="5">Tetratricopeptide repeat protein 41 isoform X1</fullName>
    </submittedName>
</protein>
<name>A0A6P8RQF5_GEOSA</name>
<proteinExistence type="predicted"/>
<dbReference type="InterPro" id="IPR011990">
    <property type="entry name" value="TPR-like_helical_dom_sf"/>
</dbReference>
<dbReference type="Pfam" id="PF24883">
    <property type="entry name" value="NPHP3_N"/>
    <property type="match status" value="1"/>
</dbReference>
<evidence type="ECO:0000256" key="2">
    <source>
        <dbReference type="SAM" id="MobiDB-lite"/>
    </source>
</evidence>
<dbReference type="InterPro" id="IPR056884">
    <property type="entry name" value="NPHP3-like_N"/>
</dbReference>
<dbReference type="GeneID" id="117363650"/>
<organism evidence="4 5">
    <name type="scientific">Geotrypetes seraphini</name>
    <name type="common">Gaboon caecilian</name>
    <name type="synonym">Caecilia seraphini</name>
    <dbReference type="NCBI Taxonomy" id="260995"/>
    <lineage>
        <taxon>Eukaryota</taxon>
        <taxon>Metazoa</taxon>
        <taxon>Chordata</taxon>
        <taxon>Craniata</taxon>
        <taxon>Vertebrata</taxon>
        <taxon>Euteleostomi</taxon>
        <taxon>Amphibia</taxon>
        <taxon>Gymnophiona</taxon>
        <taxon>Geotrypetes</taxon>
    </lineage>
</organism>
<dbReference type="InParanoid" id="A0A6P8RQF5"/>
<dbReference type="PANTHER" id="PTHR19860:SF18">
    <property type="entry name" value="DUF4062 DOMAIN-CONTAINING PROTEIN"/>
    <property type="match status" value="1"/>
</dbReference>
<evidence type="ECO:0000259" key="3">
    <source>
        <dbReference type="Pfam" id="PF24883"/>
    </source>
</evidence>
<dbReference type="Gene3D" id="1.25.40.10">
    <property type="entry name" value="Tetratricopeptide repeat domain"/>
    <property type="match status" value="1"/>
</dbReference>
<keyword evidence="1" id="KW-0677">Repeat</keyword>
<accession>A0A6P8RQF5</accession>
<dbReference type="GO" id="GO:0080008">
    <property type="term" value="C:Cul4-RING E3 ubiquitin ligase complex"/>
    <property type="evidence" value="ECO:0007669"/>
    <property type="project" value="TreeGrafter"/>
</dbReference>
<feature type="compositionally biased region" description="Basic and acidic residues" evidence="2">
    <location>
        <begin position="1234"/>
        <end position="1244"/>
    </location>
</feature>
<gene>
    <name evidence="5" type="primary">LOC117363650</name>
</gene>
<dbReference type="Proteomes" id="UP000515159">
    <property type="component" value="Chromosome 7"/>
</dbReference>
<dbReference type="PANTHER" id="PTHR19860">
    <property type="entry name" value="DDB1- AND CUL4-ASSOCIATED FACTOR 12-RELATED"/>
    <property type="match status" value="1"/>
</dbReference>